<feature type="transmembrane region" description="Helical" evidence="1">
    <location>
        <begin position="98"/>
        <end position="121"/>
    </location>
</feature>
<feature type="transmembrane region" description="Helical" evidence="1">
    <location>
        <begin position="177"/>
        <end position="195"/>
    </location>
</feature>
<sequence length="265" mass="30161">MLKKLMKYELKATGRYFLPLYLAILLLSLFMGLRGFGGSFLPILDVLLPALLGITFVGIMVMTFILIVTRFDRNLLGDEGYLMFTLPAKTSTLITAKLLTAILWLFGTFLVFLLSITFITIRDLDLPELFMAFRFIDVDPMLVILFLLLMIVSVVQSILHIYASLSIAQSRSITKNRILGGIIIFILISMVFNVLETAVTFSGGFLLQNTTWFQIFIEDNYMQDFPAMMEAFKSMISVLLVYTGAKAVLFYFLTKYHLEKKLNLD</sequence>
<organism evidence="2 3">
    <name type="scientific">Proteiniclasticum ruminis</name>
    <dbReference type="NCBI Taxonomy" id="398199"/>
    <lineage>
        <taxon>Bacteria</taxon>
        <taxon>Bacillati</taxon>
        <taxon>Bacillota</taxon>
        <taxon>Clostridia</taxon>
        <taxon>Eubacteriales</taxon>
        <taxon>Clostridiaceae</taxon>
        <taxon>Proteiniclasticum</taxon>
    </lineage>
</organism>
<dbReference type="AlphaFoldDB" id="A0A1G8PSG6"/>
<keyword evidence="1" id="KW-0472">Membrane</keyword>
<evidence type="ECO:0008006" key="4">
    <source>
        <dbReference type="Google" id="ProtNLM"/>
    </source>
</evidence>
<feature type="transmembrane region" description="Helical" evidence="1">
    <location>
        <begin position="141"/>
        <end position="165"/>
    </location>
</feature>
<evidence type="ECO:0000313" key="2">
    <source>
        <dbReference type="EMBL" id="SDI95155.1"/>
    </source>
</evidence>
<feature type="transmembrane region" description="Helical" evidence="1">
    <location>
        <begin position="231"/>
        <end position="253"/>
    </location>
</feature>
<reference evidence="2 3" key="1">
    <citation type="submission" date="2016-10" db="EMBL/GenBank/DDBJ databases">
        <authorList>
            <person name="de Groot N.N."/>
        </authorList>
    </citation>
    <scope>NUCLEOTIDE SEQUENCE [LARGE SCALE GENOMIC DNA]</scope>
    <source>
        <strain evidence="2 3">CGMCC 1.5058</strain>
    </source>
</reference>
<accession>A0A1G8PSG6</accession>
<keyword evidence="1" id="KW-0812">Transmembrane</keyword>
<dbReference type="EMBL" id="FNDZ01000005">
    <property type="protein sequence ID" value="SDI95155.1"/>
    <property type="molecule type" value="Genomic_DNA"/>
</dbReference>
<proteinExistence type="predicted"/>
<feature type="transmembrane region" description="Helical" evidence="1">
    <location>
        <begin position="47"/>
        <end position="68"/>
    </location>
</feature>
<dbReference type="RefSeq" id="WP_031576413.1">
    <property type="nucleotide sequence ID" value="NZ_FNDZ01000005.1"/>
</dbReference>
<evidence type="ECO:0000313" key="3">
    <source>
        <dbReference type="Proteomes" id="UP000183255"/>
    </source>
</evidence>
<protein>
    <recommendedName>
        <fullName evidence="4">ABC-2 family transporter protein</fullName>
    </recommendedName>
</protein>
<gene>
    <name evidence="2" type="ORF">SAMN05421804_105187</name>
</gene>
<keyword evidence="1" id="KW-1133">Transmembrane helix</keyword>
<name>A0A1G8PSG6_9CLOT</name>
<dbReference type="Proteomes" id="UP000183255">
    <property type="component" value="Unassembled WGS sequence"/>
</dbReference>
<feature type="transmembrane region" description="Helical" evidence="1">
    <location>
        <begin position="20"/>
        <end position="41"/>
    </location>
</feature>
<evidence type="ECO:0000256" key="1">
    <source>
        <dbReference type="SAM" id="Phobius"/>
    </source>
</evidence>